<proteinExistence type="predicted"/>
<dbReference type="EMBL" id="JAHQCS010000178">
    <property type="protein sequence ID" value="MBU9714454.1"/>
    <property type="molecule type" value="Genomic_DNA"/>
</dbReference>
<dbReference type="RefSeq" id="WP_217069042.1">
    <property type="nucleotide sequence ID" value="NZ_JAHQCS010000178.1"/>
</dbReference>
<name>A0ABS6JLB6_9BACI</name>
<reference evidence="1 2" key="1">
    <citation type="submission" date="2021-06" db="EMBL/GenBank/DDBJ databases">
        <title>Bacillus sp. RD4P76, an endophyte from a halophyte.</title>
        <authorList>
            <person name="Sun J.-Q."/>
        </authorList>
    </citation>
    <scope>NUCLEOTIDE SEQUENCE [LARGE SCALE GENOMIC DNA]</scope>
    <source>
        <strain evidence="1 2">CGMCC 1.15917</strain>
    </source>
</reference>
<dbReference type="Proteomes" id="UP000784880">
    <property type="component" value="Unassembled WGS sequence"/>
</dbReference>
<evidence type="ECO:0000313" key="2">
    <source>
        <dbReference type="Proteomes" id="UP000784880"/>
    </source>
</evidence>
<organism evidence="1 2">
    <name type="scientific">Evansella tamaricis</name>
    <dbReference type="NCBI Taxonomy" id="2069301"/>
    <lineage>
        <taxon>Bacteria</taxon>
        <taxon>Bacillati</taxon>
        <taxon>Bacillota</taxon>
        <taxon>Bacilli</taxon>
        <taxon>Bacillales</taxon>
        <taxon>Bacillaceae</taxon>
        <taxon>Evansella</taxon>
    </lineage>
</organism>
<accession>A0ABS6JLB6</accession>
<gene>
    <name evidence="1" type="ORF">KS419_22185</name>
</gene>
<protein>
    <submittedName>
        <fullName evidence="1">Uncharacterized protein</fullName>
    </submittedName>
</protein>
<evidence type="ECO:0000313" key="1">
    <source>
        <dbReference type="EMBL" id="MBU9714454.1"/>
    </source>
</evidence>
<sequence>MNTVETKAIAYITMDDATVYILDTYSSGQIKFKEVCDLIESAIYIGRQFITIGGTRIDVNKVWSVRCPETDTTYLINEDNDPKIEPISKESIEKMEYRELSETINTLMDWSCNHIDEDDEEEGTIHELLDTAIDELKQKYCDEVYEKERLDHILFSFLSANGLFKLFEKHIEELKQEQNDPEDKFHVAEELYGDLNEFMRERPEYKERV</sequence>
<comment type="caution">
    <text evidence="1">The sequence shown here is derived from an EMBL/GenBank/DDBJ whole genome shotgun (WGS) entry which is preliminary data.</text>
</comment>
<keyword evidence="2" id="KW-1185">Reference proteome</keyword>